<feature type="compositionally biased region" description="Polar residues" evidence="7">
    <location>
        <begin position="80"/>
        <end position="94"/>
    </location>
</feature>
<dbReference type="InterPro" id="IPR007219">
    <property type="entry name" value="XnlR_reg_dom"/>
</dbReference>
<feature type="compositionally biased region" description="Pro residues" evidence="7">
    <location>
        <begin position="106"/>
        <end position="115"/>
    </location>
</feature>
<comment type="subcellular location">
    <subcellularLocation>
        <location evidence="1">Nucleus</location>
    </subcellularLocation>
</comment>
<evidence type="ECO:0000313" key="10">
    <source>
        <dbReference type="Proteomes" id="UP001497453"/>
    </source>
</evidence>
<protein>
    <recommendedName>
        <fullName evidence="8">Zn(2)-C6 fungal-type domain-containing protein</fullName>
    </recommendedName>
</protein>
<evidence type="ECO:0000259" key="8">
    <source>
        <dbReference type="PROSITE" id="PS50048"/>
    </source>
</evidence>
<dbReference type="PROSITE" id="PS50048">
    <property type="entry name" value="ZN2_CY6_FUNGAL_2"/>
    <property type="match status" value="1"/>
</dbReference>
<dbReference type="PANTHER" id="PTHR31845:SF19">
    <property type="entry name" value="TRANSCRIPTION FACTOR DOMAIN-CONTAINING PROTEIN"/>
    <property type="match status" value="1"/>
</dbReference>
<feature type="region of interest" description="Disordered" evidence="7">
    <location>
        <begin position="160"/>
        <end position="188"/>
    </location>
</feature>
<evidence type="ECO:0000256" key="5">
    <source>
        <dbReference type="ARBA" id="ARBA00023163"/>
    </source>
</evidence>
<dbReference type="SMART" id="SM00906">
    <property type="entry name" value="Fungal_trans"/>
    <property type="match status" value="1"/>
</dbReference>
<evidence type="ECO:0000313" key="9">
    <source>
        <dbReference type="EMBL" id="CAL1698481.1"/>
    </source>
</evidence>
<dbReference type="Gene3D" id="4.10.240.10">
    <property type="entry name" value="Zn(2)-C6 fungal-type DNA-binding domain"/>
    <property type="match status" value="1"/>
</dbReference>
<keyword evidence="6" id="KW-0539">Nucleus</keyword>
<reference evidence="10" key="1">
    <citation type="submission" date="2024-04" db="EMBL/GenBank/DDBJ databases">
        <authorList>
            <person name="Shaw F."/>
            <person name="Minotto A."/>
        </authorList>
    </citation>
    <scope>NUCLEOTIDE SEQUENCE [LARGE SCALE GENOMIC DNA]</scope>
</reference>
<feature type="compositionally biased region" description="Polar residues" evidence="7">
    <location>
        <begin position="160"/>
        <end position="171"/>
    </location>
</feature>
<dbReference type="InterPro" id="IPR051089">
    <property type="entry name" value="prtT"/>
</dbReference>
<dbReference type="PROSITE" id="PS00463">
    <property type="entry name" value="ZN2_CY6_FUNGAL_1"/>
    <property type="match status" value="1"/>
</dbReference>
<sequence length="931" mass="103758">MLDRQHISDDGFLFNLHDGYSMSTTSIPLNQQEFPSFWADFPQYPQKREHGLPPSPGFGSAVINTSSPSSSISSSDESSTRLLTPDVTSTQSSPWPFMKKHSPISSGPPSPGTHPPFLPPFARYPSVTASNFTTPTLTPMHAFNDSLSQLERKREISEPHLNTMSDGNVSSAKRRRIAPEAKGPRPSGACTRCKRLKMKCTFADNDAACSRCTAGNHECIVLGRKPRSPGMREILQKQIREKDAMIDSLLFQVNPKPSLSTPLTIVPSRLALSDTQRIVYRDVLTWFEKAQSGTRGDGREKIDVSALEDGYEEGLDSDDEVNHDASQDTDACAAALARQLRFLPGPSAPAGLLVSAVLDSTQSEEAPSLSAGSEEGEELQDLKVEQGIGSKLYFQPGPSANLDLRRLIIERQAAPDILLSGLVTYDDAIILFQLYFKWVNPFIPVLDENIHTPAAVLGRCPFLFTVVCALASRYYDEKPDMYMLAIHIAKAAAASAFLDGWKTIEMCQAYILLGAYTPPARKWEEDRYWFFTGLAFRLAIELNLNRLPRVKPTNERDERELLNRTRTWIICYIMDRCICVNLGKPFMVPEDDLIRNAAEKFLGSDYQHPGDGYLVSLVELLRIITRFSETANPTLQARQGLSIDLDLVAMHGVIDGELSAWKKTALERCDKEFDISDPSNAMQMALMQSVYQYCRLVVLSTGLQQVMKRKALKDDVVFFTGCLQSASAVLNLMMDGLIPTGFIRHCPEQVFALTAFATVILLKFLRPEFSEKIDRLQEDRIIELVQRLVNVLDSLSDKDAEDDQRITKRYARFIQNILGPHIAELQQRSGCSSDSKAQKEVNQPLDTNHAPQETQAPLTPMRNEHFPQFSSHSSGDTLSSSTDLPGIIISNSWDEMFLNDVTSGPMPPILGFSDSDYLAAMMSFPDQSWLV</sequence>
<accession>A0ABP1CS16</accession>
<dbReference type="CDD" id="cd12148">
    <property type="entry name" value="fungal_TF_MHR"/>
    <property type="match status" value="1"/>
</dbReference>
<evidence type="ECO:0000256" key="2">
    <source>
        <dbReference type="ARBA" id="ARBA00022723"/>
    </source>
</evidence>
<dbReference type="CDD" id="cd00067">
    <property type="entry name" value="GAL4"/>
    <property type="match status" value="1"/>
</dbReference>
<feature type="region of interest" description="Disordered" evidence="7">
    <location>
        <begin position="45"/>
        <end position="115"/>
    </location>
</feature>
<dbReference type="SMART" id="SM00066">
    <property type="entry name" value="GAL4"/>
    <property type="match status" value="1"/>
</dbReference>
<dbReference type="Pfam" id="PF04082">
    <property type="entry name" value="Fungal_trans"/>
    <property type="match status" value="1"/>
</dbReference>
<feature type="domain" description="Zn(2)-C6 fungal-type" evidence="8">
    <location>
        <begin position="189"/>
        <end position="221"/>
    </location>
</feature>
<evidence type="ECO:0000256" key="4">
    <source>
        <dbReference type="ARBA" id="ARBA00023125"/>
    </source>
</evidence>
<dbReference type="SUPFAM" id="SSF57701">
    <property type="entry name" value="Zn2/Cys6 DNA-binding domain"/>
    <property type="match status" value="1"/>
</dbReference>
<dbReference type="InterPro" id="IPR001138">
    <property type="entry name" value="Zn2Cys6_DnaBD"/>
</dbReference>
<evidence type="ECO:0000256" key="3">
    <source>
        <dbReference type="ARBA" id="ARBA00023015"/>
    </source>
</evidence>
<keyword evidence="2" id="KW-0479">Metal-binding</keyword>
<dbReference type="Proteomes" id="UP001497453">
    <property type="component" value="Chromosome 10"/>
</dbReference>
<organism evidence="9 10">
    <name type="scientific">Somion occarium</name>
    <dbReference type="NCBI Taxonomy" id="3059160"/>
    <lineage>
        <taxon>Eukaryota</taxon>
        <taxon>Fungi</taxon>
        <taxon>Dikarya</taxon>
        <taxon>Basidiomycota</taxon>
        <taxon>Agaricomycotina</taxon>
        <taxon>Agaricomycetes</taxon>
        <taxon>Polyporales</taxon>
        <taxon>Cerrenaceae</taxon>
        <taxon>Somion</taxon>
    </lineage>
</organism>
<evidence type="ECO:0000256" key="1">
    <source>
        <dbReference type="ARBA" id="ARBA00004123"/>
    </source>
</evidence>
<dbReference type="PANTHER" id="PTHR31845">
    <property type="entry name" value="FINGER DOMAIN PROTEIN, PUTATIVE-RELATED"/>
    <property type="match status" value="1"/>
</dbReference>
<proteinExistence type="predicted"/>
<dbReference type="EMBL" id="OZ037953">
    <property type="protein sequence ID" value="CAL1698481.1"/>
    <property type="molecule type" value="Genomic_DNA"/>
</dbReference>
<evidence type="ECO:0000256" key="6">
    <source>
        <dbReference type="ARBA" id="ARBA00023242"/>
    </source>
</evidence>
<keyword evidence="5" id="KW-0804">Transcription</keyword>
<evidence type="ECO:0000256" key="7">
    <source>
        <dbReference type="SAM" id="MobiDB-lite"/>
    </source>
</evidence>
<keyword evidence="10" id="KW-1185">Reference proteome</keyword>
<feature type="compositionally biased region" description="Low complexity" evidence="7">
    <location>
        <begin position="66"/>
        <end position="77"/>
    </location>
</feature>
<name>A0ABP1CS16_9APHY</name>
<feature type="region of interest" description="Disordered" evidence="7">
    <location>
        <begin position="828"/>
        <end position="855"/>
    </location>
</feature>
<keyword evidence="4" id="KW-0238">DNA-binding</keyword>
<keyword evidence="3" id="KW-0805">Transcription regulation</keyword>
<gene>
    <name evidence="9" type="ORF">GFSPODELE1_LOCUS2175</name>
</gene>
<dbReference type="InterPro" id="IPR036864">
    <property type="entry name" value="Zn2-C6_fun-type_DNA-bd_sf"/>
</dbReference>